<dbReference type="EMBL" id="JBHPKH010000034">
    <property type="protein sequence ID" value="MFC1572733.1"/>
    <property type="molecule type" value="Genomic_DNA"/>
</dbReference>
<dbReference type="InterPro" id="IPR011050">
    <property type="entry name" value="Pectin_lyase_fold/virulence"/>
</dbReference>
<dbReference type="InterPro" id="IPR039448">
    <property type="entry name" value="Beta_helix"/>
</dbReference>
<dbReference type="SUPFAM" id="SSF51126">
    <property type="entry name" value="Pectin lyase-like"/>
    <property type="match status" value="1"/>
</dbReference>
<dbReference type="SUPFAM" id="SSF50939">
    <property type="entry name" value="Sialidases"/>
    <property type="match status" value="1"/>
</dbReference>
<dbReference type="Pfam" id="PF13229">
    <property type="entry name" value="Beta_helix"/>
    <property type="match status" value="1"/>
</dbReference>
<dbReference type="InterPro" id="IPR012334">
    <property type="entry name" value="Pectin_lyas_fold"/>
</dbReference>
<name>A0ABV6YK74_UNCEI</name>
<evidence type="ECO:0000259" key="2">
    <source>
        <dbReference type="Pfam" id="PF13860"/>
    </source>
</evidence>
<organism evidence="3 4">
    <name type="scientific">Eiseniibacteriota bacterium</name>
    <dbReference type="NCBI Taxonomy" id="2212470"/>
    <lineage>
        <taxon>Bacteria</taxon>
        <taxon>Candidatus Eiseniibacteriota</taxon>
    </lineage>
</organism>
<gene>
    <name evidence="3" type="ORF">ACFL6M_03950</name>
</gene>
<dbReference type="Pfam" id="PF13860">
    <property type="entry name" value="FlgD_ig"/>
    <property type="match status" value="1"/>
</dbReference>
<feature type="domain" description="FlgD/Vpr Ig-like" evidence="2">
    <location>
        <begin position="607"/>
        <end position="661"/>
    </location>
</feature>
<proteinExistence type="predicted"/>
<dbReference type="InterPro" id="IPR036278">
    <property type="entry name" value="Sialidase_sf"/>
</dbReference>
<sequence>MGDTLDSNQGDGGITIWGSNTNIRDCVISNNQHAGIQVGRIQPRGMHDSPGRAAEQMMWDGTRADSVVVEDCILQGNEHGLATVSSTMHVRMTDNEITGHNSGFGVINYVLLVFVDARYNWWGDPTGPGGVGPGNGDAVSEGVQYYPWRPGGAAIAESSRGLATAWNNARKIVRDECPPSYKVVYPHEQGIFITMSNHPETGEWSEPFDVWPVEMIHVSTDPAIAIAGPQPEGWCDRYPLVHLVWSEHVSDSTHPGEILYTFSEDGGFTWEPPENISNTATPSEHPSIAVDGHGIVHVVWEEWETFAPDVIYANNGVDGWTVPENISQTPQESMFPTVAANYQYNYPPSPPWEPDDRIHIAWTEFEPHPQGLVTPWIAYRSYDFWYWWLPPLDQPAEDVTAGTGGAFASIIAYPTQLEIGRVPGVAWHWPFDPEEPPSAGSDILYNDRRSGAWGTPRTVHAPSPIDSPSRFVSLALQAGEFPDTLWAVWEEWNIDAGDSEIFSAYSPDLGATWFSYLNLSQTPYQRSLHPGLAYHKATTFDGLYDVCWMETSGDVQPVSEVYYLSTTSLDSEIAASAPLEDQAPGDRLSVSCAPAPFSDEVRFSIAVPSASTIELRVCDVQGRLVRSIRERADNAGTVELAWDGRGSRGEHLPAGVYFADVCTASRSESKRIVLIR</sequence>
<dbReference type="Proteomes" id="UP001593833">
    <property type="component" value="Unassembled WGS sequence"/>
</dbReference>
<comment type="caution">
    <text evidence="3">The sequence shown here is derived from an EMBL/GenBank/DDBJ whole genome shotgun (WGS) entry which is preliminary data.</text>
</comment>
<evidence type="ECO:0000259" key="1">
    <source>
        <dbReference type="Pfam" id="PF13229"/>
    </source>
</evidence>
<reference evidence="3 4" key="1">
    <citation type="submission" date="2024-09" db="EMBL/GenBank/DDBJ databases">
        <authorList>
            <person name="D'Angelo T."/>
        </authorList>
    </citation>
    <scope>NUCLEOTIDE SEQUENCE [LARGE SCALE GENOMIC DNA]</scope>
    <source>
        <strain evidence="3">SAG AM-320-E07</strain>
    </source>
</reference>
<evidence type="ECO:0000313" key="3">
    <source>
        <dbReference type="EMBL" id="MFC1572733.1"/>
    </source>
</evidence>
<dbReference type="InterPro" id="IPR025965">
    <property type="entry name" value="FlgD/Vpr_Ig-like"/>
</dbReference>
<dbReference type="Gene3D" id="2.60.40.4070">
    <property type="match status" value="1"/>
</dbReference>
<accession>A0ABV6YK74</accession>
<keyword evidence="4" id="KW-1185">Reference proteome</keyword>
<dbReference type="Gene3D" id="2.160.20.10">
    <property type="entry name" value="Single-stranded right-handed beta-helix, Pectin lyase-like"/>
    <property type="match status" value="1"/>
</dbReference>
<dbReference type="SMART" id="SM00710">
    <property type="entry name" value="PbH1"/>
    <property type="match status" value="3"/>
</dbReference>
<evidence type="ECO:0000313" key="4">
    <source>
        <dbReference type="Proteomes" id="UP001593833"/>
    </source>
</evidence>
<protein>
    <submittedName>
        <fullName evidence="3">FlgD immunoglobulin-like domain containing protein</fullName>
    </submittedName>
</protein>
<feature type="domain" description="Right handed beta helix" evidence="1">
    <location>
        <begin position="7"/>
        <end position="107"/>
    </location>
</feature>
<dbReference type="InterPro" id="IPR006626">
    <property type="entry name" value="PbH1"/>
</dbReference>